<dbReference type="RefSeq" id="XP_018075729.1">
    <property type="nucleotide sequence ID" value="XM_018221861.1"/>
</dbReference>
<proteinExistence type="predicted"/>
<dbReference type="OrthoDB" id="3555548at2759"/>
<dbReference type="EMBL" id="KQ947408">
    <property type="protein sequence ID" value="KUJ21374.1"/>
    <property type="molecule type" value="Genomic_DNA"/>
</dbReference>
<reference evidence="2 3" key="1">
    <citation type="submission" date="2015-10" db="EMBL/GenBank/DDBJ databases">
        <title>Full genome of DAOMC 229536 Phialocephala scopiformis, a fungal endophyte of spruce producing the potent anti-insectan compound rugulosin.</title>
        <authorList>
            <consortium name="DOE Joint Genome Institute"/>
            <person name="Walker A.K."/>
            <person name="Frasz S.L."/>
            <person name="Seifert K.A."/>
            <person name="Miller J.D."/>
            <person name="Mondo S.J."/>
            <person name="Labutti K."/>
            <person name="Lipzen A."/>
            <person name="Dockter R."/>
            <person name="Kennedy M."/>
            <person name="Grigoriev I.V."/>
            <person name="Spatafora J.W."/>
        </authorList>
    </citation>
    <scope>NUCLEOTIDE SEQUENCE [LARGE SCALE GENOMIC DNA]</scope>
    <source>
        <strain evidence="2 3">CBS 120377</strain>
    </source>
</reference>
<dbReference type="Proteomes" id="UP000070700">
    <property type="component" value="Unassembled WGS sequence"/>
</dbReference>
<feature type="compositionally biased region" description="Acidic residues" evidence="1">
    <location>
        <begin position="428"/>
        <end position="469"/>
    </location>
</feature>
<dbReference type="KEGG" id="psco:LY89DRAFT_770728"/>
<feature type="compositionally biased region" description="Acidic residues" evidence="1">
    <location>
        <begin position="475"/>
        <end position="515"/>
    </location>
</feature>
<feature type="compositionally biased region" description="Basic residues" evidence="1">
    <location>
        <begin position="570"/>
        <end position="587"/>
    </location>
</feature>
<evidence type="ECO:0000313" key="3">
    <source>
        <dbReference type="Proteomes" id="UP000070700"/>
    </source>
</evidence>
<gene>
    <name evidence="2" type="ORF">LY89DRAFT_770728</name>
</gene>
<evidence type="ECO:0000313" key="2">
    <source>
        <dbReference type="EMBL" id="KUJ21374.1"/>
    </source>
</evidence>
<protein>
    <submittedName>
        <fullName evidence="2">Uncharacterized protein</fullName>
    </submittedName>
</protein>
<sequence length="587" mass="67517">MRHRRLVPSTKVNREAEAARIKRKQDRFEHEQAIEAAQVFEELEAKNIFSALPPEVREMIWRCLLVRPATILPGWIRWTYLIERKIGNKKPRLYQREGRSYKYQFNERRQVDRPLNDPRNHSWFTPLPDYRLHNPLHMAITVPTEPTPAQAEMIANGWRDLPFTYDHGEGTQVACQVVIRGNPEDPDNPEHPERQFPQVLNRVKLRVEPIHGVAMLRVCKQAFAECSRLLYRENTFAFDTDNNEGKFNAHEPKELTHDVAWIPGVRQRNGEPQTAEQFQAAMTEMFTDGAWRPMFVARDPMLSFFSRIGRVNTAYLTKVRIEGRLKTAPGPRKKALYIGFSRVLSILTPILKAACPNLKELALLVHGFEDEDEEQKWFWDHDPHNKAKLTDEDRIDAMAENVVKKLDTVKVLRLDFPYIFKKTDYEVDFNGDGEADNDSDDSESEESDESDETEETKDSEESEESEQSEWGEGVEVVESEDTESSEEIENSEASEDNDIQDDVDAEEDSESDFEDEWGRSTRWIDWVKQRARDQRTADPEVRDEDTSVALVTTGDPGPSQGEASGSRGRGNGRGRGQSRARGGRGRG</sequence>
<feature type="region of interest" description="Disordered" evidence="1">
    <location>
        <begin position="428"/>
        <end position="587"/>
    </location>
</feature>
<dbReference type="GeneID" id="28831587"/>
<name>A0A194XMQ7_MOLSC</name>
<organism evidence="2 3">
    <name type="scientific">Mollisia scopiformis</name>
    <name type="common">Conifer needle endophyte fungus</name>
    <name type="synonym">Phialocephala scopiformis</name>
    <dbReference type="NCBI Taxonomy" id="149040"/>
    <lineage>
        <taxon>Eukaryota</taxon>
        <taxon>Fungi</taxon>
        <taxon>Dikarya</taxon>
        <taxon>Ascomycota</taxon>
        <taxon>Pezizomycotina</taxon>
        <taxon>Leotiomycetes</taxon>
        <taxon>Helotiales</taxon>
        <taxon>Mollisiaceae</taxon>
        <taxon>Mollisia</taxon>
    </lineage>
</organism>
<dbReference type="AlphaFoldDB" id="A0A194XMQ7"/>
<dbReference type="InParanoid" id="A0A194XMQ7"/>
<keyword evidence="3" id="KW-1185">Reference proteome</keyword>
<feature type="compositionally biased region" description="Basic and acidic residues" evidence="1">
    <location>
        <begin position="525"/>
        <end position="540"/>
    </location>
</feature>
<accession>A0A194XMQ7</accession>
<evidence type="ECO:0000256" key="1">
    <source>
        <dbReference type="SAM" id="MobiDB-lite"/>
    </source>
</evidence>